<dbReference type="PROSITE" id="PS50405">
    <property type="entry name" value="GST_CTER"/>
    <property type="match status" value="1"/>
</dbReference>
<dbReference type="EMBL" id="SNZP01000016">
    <property type="protein sequence ID" value="TDR72489.1"/>
    <property type="molecule type" value="Genomic_DNA"/>
</dbReference>
<feature type="domain" description="GST N-terminal" evidence="1">
    <location>
        <begin position="1"/>
        <end position="83"/>
    </location>
</feature>
<dbReference type="SFLD" id="SFLDS00019">
    <property type="entry name" value="Glutathione_Transferase_(cytos"/>
    <property type="match status" value="1"/>
</dbReference>
<dbReference type="Pfam" id="PF13409">
    <property type="entry name" value="GST_N_2"/>
    <property type="match status" value="1"/>
</dbReference>
<keyword evidence="4" id="KW-1185">Reference proteome</keyword>
<accession>A0A4R7AXT9</accession>
<dbReference type="SFLD" id="SFLDG01150">
    <property type="entry name" value="Main.1:_Beta-like"/>
    <property type="match status" value="1"/>
</dbReference>
<dbReference type="SFLD" id="SFLDG00358">
    <property type="entry name" value="Main_(cytGST)"/>
    <property type="match status" value="1"/>
</dbReference>
<name>A0A4R7AXT9_9NEIS</name>
<sequence>MKLYYSPGACSLSPHIVLAELGLPCEVEQVDIRSVPHMTETGKLFSDINPKGSVPALVLDNGELLTEGAVIVQYLADLVPAKKLVPVVGSMDRYRLQEWLNYIASEIHKGFGLLFMPGITDDVRHLVMERVTKRMEFLSSHLKNKAYLMGDFTVADAYLFTCLNWCQFLKVSLEPWPALPAYLKRVADRPAVQQVLKAEGLV</sequence>
<dbReference type="GO" id="GO:0016740">
    <property type="term" value="F:transferase activity"/>
    <property type="evidence" value="ECO:0007669"/>
    <property type="project" value="UniProtKB-KW"/>
</dbReference>
<evidence type="ECO:0000259" key="2">
    <source>
        <dbReference type="PROSITE" id="PS50405"/>
    </source>
</evidence>
<dbReference type="InterPro" id="IPR040079">
    <property type="entry name" value="Glutathione_S-Trfase"/>
</dbReference>
<dbReference type="AlphaFoldDB" id="A0A4R7AXT9"/>
<dbReference type="InterPro" id="IPR004045">
    <property type="entry name" value="Glutathione_S-Trfase_N"/>
</dbReference>
<comment type="caution">
    <text evidence="3">The sequence shown here is derived from an EMBL/GenBank/DDBJ whole genome shotgun (WGS) entry which is preliminary data.</text>
</comment>
<dbReference type="PROSITE" id="PS50404">
    <property type="entry name" value="GST_NTER"/>
    <property type="match status" value="1"/>
</dbReference>
<dbReference type="Pfam" id="PF00043">
    <property type="entry name" value="GST_C"/>
    <property type="match status" value="1"/>
</dbReference>
<dbReference type="InterPro" id="IPR036282">
    <property type="entry name" value="Glutathione-S-Trfase_C_sf"/>
</dbReference>
<dbReference type="InterPro" id="IPR036249">
    <property type="entry name" value="Thioredoxin-like_sf"/>
</dbReference>
<dbReference type="Gene3D" id="3.40.30.10">
    <property type="entry name" value="Glutaredoxin"/>
    <property type="match status" value="1"/>
</dbReference>
<dbReference type="CDD" id="cd03057">
    <property type="entry name" value="GST_N_Beta"/>
    <property type="match status" value="1"/>
</dbReference>
<dbReference type="NCBIfam" id="NF007831">
    <property type="entry name" value="PRK10542.1"/>
    <property type="match status" value="1"/>
</dbReference>
<proteinExistence type="predicted"/>
<dbReference type="Proteomes" id="UP000295611">
    <property type="component" value="Unassembled WGS sequence"/>
</dbReference>
<protein>
    <submittedName>
        <fullName evidence="3">Glutathione S-transferase</fullName>
    </submittedName>
</protein>
<dbReference type="InterPro" id="IPR004046">
    <property type="entry name" value="GST_C"/>
</dbReference>
<reference evidence="3 4" key="1">
    <citation type="submission" date="2019-03" db="EMBL/GenBank/DDBJ databases">
        <title>Genomic Encyclopedia of Type Strains, Phase III (KMG-III): the genomes of soil and plant-associated and newly described type strains.</title>
        <authorList>
            <person name="Whitman W."/>
        </authorList>
    </citation>
    <scope>NUCLEOTIDE SEQUENCE [LARGE SCALE GENOMIC DNA]</scope>
    <source>
        <strain evidence="3 4">CECT 8976</strain>
    </source>
</reference>
<gene>
    <name evidence="3" type="ORF">DFP86_11654</name>
</gene>
<dbReference type="SUPFAM" id="SSF47616">
    <property type="entry name" value="GST C-terminal domain-like"/>
    <property type="match status" value="1"/>
</dbReference>
<evidence type="ECO:0000313" key="3">
    <source>
        <dbReference type="EMBL" id="TDR72489.1"/>
    </source>
</evidence>
<dbReference type="Gene3D" id="1.20.1050.10">
    <property type="match status" value="1"/>
</dbReference>
<keyword evidence="3" id="KW-0808">Transferase</keyword>
<evidence type="ECO:0000259" key="1">
    <source>
        <dbReference type="PROSITE" id="PS50404"/>
    </source>
</evidence>
<dbReference type="OrthoDB" id="8772754at2"/>
<dbReference type="SUPFAM" id="SSF52833">
    <property type="entry name" value="Thioredoxin-like"/>
    <property type="match status" value="1"/>
</dbReference>
<evidence type="ECO:0000313" key="4">
    <source>
        <dbReference type="Proteomes" id="UP000295611"/>
    </source>
</evidence>
<feature type="domain" description="GST C-terminal" evidence="2">
    <location>
        <begin position="89"/>
        <end position="202"/>
    </location>
</feature>
<dbReference type="CDD" id="cd03188">
    <property type="entry name" value="GST_C_Beta"/>
    <property type="match status" value="1"/>
</dbReference>
<dbReference type="PANTHER" id="PTHR44051">
    <property type="entry name" value="GLUTATHIONE S-TRANSFERASE-RELATED"/>
    <property type="match status" value="1"/>
</dbReference>
<dbReference type="RefSeq" id="WP_133683501.1">
    <property type="nucleotide sequence ID" value="NZ_SNZP01000016.1"/>
</dbReference>
<dbReference type="InterPro" id="IPR010987">
    <property type="entry name" value="Glutathione-S-Trfase_C-like"/>
</dbReference>
<dbReference type="PANTHER" id="PTHR44051:SF8">
    <property type="entry name" value="GLUTATHIONE S-TRANSFERASE GSTA"/>
    <property type="match status" value="1"/>
</dbReference>
<organism evidence="3 4">
    <name type="scientific">Paludibacterium purpuratum</name>
    <dbReference type="NCBI Taxonomy" id="1144873"/>
    <lineage>
        <taxon>Bacteria</taxon>
        <taxon>Pseudomonadati</taxon>
        <taxon>Pseudomonadota</taxon>
        <taxon>Betaproteobacteria</taxon>
        <taxon>Neisseriales</taxon>
        <taxon>Chromobacteriaceae</taxon>
        <taxon>Paludibacterium</taxon>
    </lineage>
</organism>